<dbReference type="AlphaFoldDB" id="A0AAJ4RBA0"/>
<reference evidence="2 3" key="1">
    <citation type="submission" date="2018-11" db="EMBL/GenBank/DDBJ databases">
        <title>Genomic Encyclopedia of Type Strains, Phase IV (KMG-IV): sequencing the most valuable type-strain genomes for metagenomic binning, comparative biology and taxonomic classification.</title>
        <authorList>
            <person name="Goeker M."/>
        </authorList>
    </citation>
    <scope>NUCLEOTIDE SEQUENCE [LARGE SCALE GENOMIC DNA]</scope>
    <source>
        <strain evidence="2 3">DSM 27783</strain>
    </source>
</reference>
<evidence type="ECO:0000313" key="2">
    <source>
        <dbReference type="EMBL" id="ROR38783.1"/>
    </source>
</evidence>
<protein>
    <recommendedName>
        <fullName evidence="4">Initiator Replication protein</fullName>
    </recommendedName>
</protein>
<dbReference type="InterPro" id="IPR036388">
    <property type="entry name" value="WH-like_DNA-bd_sf"/>
</dbReference>
<feature type="coiled-coil region" evidence="1">
    <location>
        <begin position="467"/>
        <end position="508"/>
    </location>
</feature>
<dbReference type="RefSeq" id="WP_123353368.1">
    <property type="nucleotide sequence ID" value="NZ_RJVK01000006.1"/>
</dbReference>
<comment type="caution">
    <text evidence="2">The sequence shown here is derived from an EMBL/GenBank/DDBJ whole genome shotgun (WGS) entry which is preliminary data.</text>
</comment>
<dbReference type="Pfam" id="PF21205">
    <property type="entry name" value="Rep3_C"/>
    <property type="match status" value="1"/>
</dbReference>
<gene>
    <name evidence="2" type="ORF">EDC58_1998</name>
</gene>
<dbReference type="Proteomes" id="UP000272781">
    <property type="component" value="Unassembled WGS sequence"/>
</dbReference>
<dbReference type="EMBL" id="RJVK01000006">
    <property type="protein sequence ID" value="ROR38783.1"/>
    <property type="molecule type" value="Genomic_DNA"/>
</dbReference>
<evidence type="ECO:0000313" key="3">
    <source>
        <dbReference type="Proteomes" id="UP000272781"/>
    </source>
</evidence>
<name>A0AAJ4RBA0_9BACT</name>
<evidence type="ECO:0000256" key="1">
    <source>
        <dbReference type="SAM" id="Coils"/>
    </source>
</evidence>
<dbReference type="SUPFAM" id="SSF46785">
    <property type="entry name" value="Winged helix' DNA-binding domain"/>
    <property type="match status" value="1"/>
</dbReference>
<keyword evidence="1" id="KW-0175">Coiled coil</keyword>
<accession>A0AAJ4RBA0</accession>
<sequence>MNIVNIPNKVIYDLYNKEMTPLQRRCFLIFIQNAKHQLKEIKKIKKDIIKESADFPSFWEQYLNNNILFFTFSLKELKRLVKLGKRPEKELIKLLYEMKTIELNTIEKDGEIGIYKIEDILDKTTGFEEIRLGQVVPEVVITKDNVKYALSPLIVREIDSMSSYTNINLENYNTFSSPKAQRIYEVLLDKFLSQQRFKKEEEILTKWFDVSSLYKILNVRNKTPYKDFKKFYIKKAIENINKKELEFKIVSFEEHKENRRITKVRFILKANKQSKNLLQKTSNPLEIIREKVQNEEITFAEFVSSLRKLRNIQICNKLPFYKPYLVLRVNNLSFLELYNPENNEVIELDNKDVNNIRKYLYENPKKIGAIEKIDVEVEKIKEKTIGKIYHFKKKKFNYCVKIENVKKEEKQITFIGTELITGKKDFYMKINKNELDKFISSLKNEIDIEEVKKENEIIKEEKLRDFYQKHINKVESFIKELEKKSAEIANKMLQYDESSKEYEELAKELTHNDSVLVSFSNAYYNNEVFRLNAKNLELFEKYVISGEL</sequence>
<dbReference type="Gene3D" id="1.10.10.10">
    <property type="entry name" value="Winged helix-like DNA-binding domain superfamily/Winged helix DNA-binding domain"/>
    <property type="match status" value="1"/>
</dbReference>
<organism evidence="2 3">
    <name type="scientific">Caminibacter pacificus</name>
    <dbReference type="NCBI Taxonomy" id="1424653"/>
    <lineage>
        <taxon>Bacteria</taxon>
        <taxon>Pseudomonadati</taxon>
        <taxon>Campylobacterota</taxon>
        <taxon>Epsilonproteobacteria</taxon>
        <taxon>Nautiliales</taxon>
        <taxon>Nautiliaceae</taxon>
        <taxon>Caminibacter</taxon>
    </lineage>
</organism>
<proteinExistence type="predicted"/>
<evidence type="ECO:0008006" key="4">
    <source>
        <dbReference type="Google" id="ProtNLM"/>
    </source>
</evidence>
<dbReference type="InterPro" id="IPR036390">
    <property type="entry name" value="WH_DNA-bd_sf"/>
</dbReference>